<gene>
    <name evidence="7" type="ORF">DFR28_1011022</name>
</gene>
<dbReference type="InterPro" id="IPR022742">
    <property type="entry name" value="Hydrolase_4"/>
</dbReference>
<dbReference type="Pfam" id="PF12146">
    <property type="entry name" value="Hydrolase_4"/>
    <property type="match status" value="1"/>
</dbReference>
<dbReference type="Gene3D" id="3.40.50.1820">
    <property type="entry name" value="alpha/beta hydrolase"/>
    <property type="match status" value="1"/>
</dbReference>
<feature type="active site" description="Charge relay system" evidence="5">
    <location>
        <position position="220"/>
    </location>
</feature>
<evidence type="ECO:0000256" key="5">
    <source>
        <dbReference type="PIRSR" id="PIRSR017388-1"/>
    </source>
</evidence>
<dbReference type="OrthoDB" id="9806902at2"/>
<dbReference type="Proteomes" id="UP000253083">
    <property type="component" value="Unassembled WGS sequence"/>
</dbReference>
<dbReference type="EMBL" id="QNRT01000001">
    <property type="protein sequence ID" value="RBP53635.1"/>
    <property type="molecule type" value="Genomic_DNA"/>
</dbReference>
<comment type="caution">
    <text evidence="7">The sequence shown here is derived from an EMBL/GenBank/DDBJ whole genome shotgun (WGS) entry which is preliminary data.</text>
</comment>
<feature type="active site" description="Charge relay system" evidence="5">
    <location>
        <position position="250"/>
    </location>
</feature>
<evidence type="ECO:0000313" key="7">
    <source>
        <dbReference type="EMBL" id="RBP53635.1"/>
    </source>
</evidence>
<evidence type="ECO:0000313" key="8">
    <source>
        <dbReference type="Proteomes" id="UP000253083"/>
    </source>
</evidence>
<feature type="active site" description="Nucleophile" evidence="5">
    <location>
        <position position="104"/>
    </location>
</feature>
<evidence type="ECO:0000256" key="4">
    <source>
        <dbReference type="ARBA" id="ARBA00071261"/>
    </source>
</evidence>
<dbReference type="GO" id="GO:0047372">
    <property type="term" value="F:monoacylglycerol lipase activity"/>
    <property type="evidence" value="ECO:0007669"/>
    <property type="project" value="UniProtKB-EC"/>
</dbReference>
<reference evidence="7 8" key="1">
    <citation type="submission" date="2018-06" db="EMBL/GenBank/DDBJ databases">
        <title>Genomic Encyclopedia of Type Strains, Phase IV (KMG-IV): sequencing the most valuable type-strain genomes for metagenomic binning, comparative biology and taxonomic classification.</title>
        <authorList>
            <person name="Goeker M."/>
        </authorList>
    </citation>
    <scope>NUCLEOTIDE SEQUENCE [LARGE SCALE GENOMIC DNA]</scope>
    <source>
        <strain evidence="7 8">DSM 24032</strain>
    </source>
</reference>
<keyword evidence="7" id="KW-0378">Hydrolase</keyword>
<dbReference type="RefSeq" id="WP_113953187.1">
    <property type="nucleotide sequence ID" value="NZ_QNRT01000001.1"/>
</dbReference>
<dbReference type="EC" id="3.1.1.23" evidence="3"/>
<evidence type="ECO:0000256" key="2">
    <source>
        <dbReference type="ARBA" id="ARBA00008645"/>
    </source>
</evidence>
<dbReference type="InterPro" id="IPR051044">
    <property type="entry name" value="MAG_DAG_Lipase"/>
</dbReference>
<accession>A0A395JSW5</accession>
<feature type="domain" description="Serine aminopeptidase S33" evidence="6">
    <location>
        <begin position="22"/>
        <end position="257"/>
    </location>
</feature>
<evidence type="ECO:0000256" key="1">
    <source>
        <dbReference type="ARBA" id="ARBA00001613"/>
    </source>
</evidence>
<dbReference type="PRINTS" id="PR00111">
    <property type="entry name" value="ABHYDROLASE"/>
</dbReference>
<protein>
    <recommendedName>
        <fullName evidence="4">Monoacylglycerol lipase</fullName>
        <ecNumber evidence="3">3.1.1.23</ecNumber>
    </recommendedName>
</protein>
<evidence type="ECO:0000259" key="6">
    <source>
        <dbReference type="Pfam" id="PF12146"/>
    </source>
</evidence>
<dbReference type="InterPro" id="IPR012354">
    <property type="entry name" value="Esterase_lipase"/>
</dbReference>
<organism evidence="7 8">
    <name type="scientific">Arenicella xantha</name>
    <dbReference type="NCBI Taxonomy" id="644221"/>
    <lineage>
        <taxon>Bacteria</taxon>
        <taxon>Pseudomonadati</taxon>
        <taxon>Pseudomonadota</taxon>
        <taxon>Gammaproteobacteria</taxon>
        <taxon>Arenicellales</taxon>
        <taxon>Arenicellaceae</taxon>
        <taxon>Arenicella</taxon>
    </lineage>
</organism>
<dbReference type="AlphaFoldDB" id="A0A395JSW5"/>
<sequence length="273" mass="30232">MSQISDHTDHGLYYRHWTPEGKVKGVVMLIHGLGEHCQRYDALGEFLNQYGYALSAIDLPCHGHSEGKRGHIDSFDEFQSAALKLHARIRESYPDTPLFLLGHSMGGLIAARFLLDHQDKFSGALLSGAAIQSPQEPPKWQVAIIKGIAKLFPKAAMLQLDASAISRDPEVVDKYMADPLVSKDKLSARFLVEMTNTMDTVKANAAKITLPILIMHGTKDVMTAPEGSQLLFNSVSSPDKHINLYDGLYHEIFNEPEGQQIFAEVVTWLNAHG</sequence>
<dbReference type="FunFam" id="3.40.50.1820:FF:000117">
    <property type="entry name" value="Monoglyceride lipase, putative"/>
    <property type="match status" value="1"/>
</dbReference>
<dbReference type="InParanoid" id="A0A395JSW5"/>
<comment type="catalytic activity">
    <reaction evidence="1">
        <text>Hydrolyzes glycerol monoesters of long-chain fatty acids.</text>
        <dbReference type="EC" id="3.1.1.23"/>
    </reaction>
</comment>
<dbReference type="PIRSF" id="PIRSF017388">
    <property type="entry name" value="Esterase_lipase"/>
    <property type="match status" value="1"/>
</dbReference>
<evidence type="ECO:0000256" key="3">
    <source>
        <dbReference type="ARBA" id="ARBA00013254"/>
    </source>
</evidence>
<keyword evidence="8" id="KW-1185">Reference proteome</keyword>
<dbReference type="InterPro" id="IPR000073">
    <property type="entry name" value="AB_hydrolase_1"/>
</dbReference>
<dbReference type="SUPFAM" id="SSF53474">
    <property type="entry name" value="alpha/beta-Hydrolases"/>
    <property type="match status" value="1"/>
</dbReference>
<name>A0A395JSW5_9GAMM</name>
<dbReference type="InterPro" id="IPR029058">
    <property type="entry name" value="AB_hydrolase_fold"/>
</dbReference>
<comment type="similarity">
    <text evidence="2">Belongs to the AB hydrolase superfamily.</text>
</comment>
<proteinExistence type="inferred from homology"/>
<dbReference type="PANTHER" id="PTHR11614">
    <property type="entry name" value="PHOSPHOLIPASE-RELATED"/>
    <property type="match status" value="1"/>
</dbReference>